<dbReference type="Pfam" id="PF02311">
    <property type="entry name" value="AraC_binding"/>
    <property type="match status" value="1"/>
</dbReference>
<dbReference type="Gene3D" id="1.10.10.60">
    <property type="entry name" value="Homeodomain-like"/>
    <property type="match status" value="2"/>
</dbReference>
<dbReference type="CDD" id="cd02208">
    <property type="entry name" value="cupin_RmlC-like"/>
    <property type="match status" value="1"/>
</dbReference>
<evidence type="ECO:0000256" key="3">
    <source>
        <dbReference type="ARBA" id="ARBA00023163"/>
    </source>
</evidence>
<gene>
    <name evidence="5" type="ORF">IAA63_09660</name>
</gene>
<keyword evidence="2" id="KW-0238">DNA-binding</keyword>
<comment type="caution">
    <text evidence="5">The sequence shown here is derived from an EMBL/GenBank/DDBJ whole genome shotgun (WGS) entry which is preliminary data.</text>
</comment>
<dbReference type="InterPro" id="IPR011051">
    <property type="entry name" value="RmlC_Cupin_sf"/>
</dbReference>
<dbReference type="InterPro" id="IPR009057">
    <property type="entry name" value="Homeodomain-like_sf"/>
</dbReference>
<feature type="domain" description="HTH araC/xylS-type" evidence="4">
    <location>
        <begin position="199"/>
        <end position="297"/>
    </location>
</feature>
<dbReference type="InterPro" id="IPR014710">
    <property type="entry name" value="RmlC-like_jellyroll"/>
</dbReference>
<name>A0A9D1NWK8_9FIRM</name>
<reference evidence="5" key="1">
    <citation type="submission" date="2020-10" db="EMBL/GenBank/DDBJ databases">
        <authorList>
            <person name="Gilroy R."/>
        </authorList>
    </citation>
    <scope>NUCLEOTIDE SEQUENCE</scope>
    <source>
        <strain evidence="5">ChiBcec2-4451</strain>
    </source>
</reference>
<evidence type="ECO:0000313" key="5">
    <source>
        <dbReference type="EMBL" id="HIV13389.1"/>
    </source>
</evidence>
<dbReference type="Proteomes" id="UP000886723">
    <property type="component" value="Unassembled WGS sequence"/>
</dbReference>
<organism evidence="5 6">
    <name type="scientific">Candidatus Pullilachnospira stercoravium</name>
    <dbReference type="NCBI Taxonomy" id="2840913"/>
    <lineage>
        <taxon>Bacteria</taxon>
        <taxon>Bacillati</taxon>
        <taxon>Bacillota</taxon>
        <taxon>Clostridia</taxon>
        <taxon>Lachnospirales</taxon>
        <taxon>Lachnospiraceae</taxon>
        <taxon>Lachnospiraceae incertae sedis</taxon>
        <taxon>Candidatus Pullilachnospira</taxon>
    </lineage>
</organism>
<sequence length="308" mass="35852">MRITNDLKFYTGSREEHLPYRDTDFPYLSSRARLDDYSGKMVPWHWHKAVELFYMESGEIRYETPEGIRDFPEGSGGMVNSNVLHMTTPQSRSRKNTQLLHLFDPGLIGGTGDRIGQKYVQPIVTALRPEILVFSPEHPDHRELLRMIRQAFKLQEKERGYEIKIRNVLSEIWLRIWEIFRPEFAMEGGAAGENTDQVKEMMIYIQEHYAEKISVAELAQAAWMSERECYRAFRTCLHMTPAEYMRNYRLQMACRLLAEGVQPVTEIGYACGLGSASHFGKLFRDYAGCTPLAYRKKCDRSMKNEEIL</sequence>
<keyword evidence="3" id="KW-0804">Transcription</keyword>
<keyword evidence="1" id="KW-0805">Transcription regulation</keyword>
<reference evidence="5" key="2">
    <citation type="journal article" date="2021" name="PeerJ">
        <title>Extensive microbial diversity within the chicken gut microbiome revealed by metagenomics and culture.</title>
        <authorList>
            <person name="Gilroy R."/>
            <person name="Ravi A."/>
            <person name="Getino M."/>
            <person name="Pursley I."/>
            <person name="Horton D.L."/>
            <person name="Alikhan N.F."/>
            <person name="Baker D."/>
            <person name="Gharbi K."/>
            <person name="Hall N."/>
            <person name="Watson M."/>
            <person name="Adriaenssens E.M."/>
            <person name="Foster-Nyarko E."/>
            <person name="Jarju S."/>
            <person name="Secka A."/>
            <person name="Antonio M."/>
            <person name="Oren A."/>
            <person name="Chaudhuri R.R."/>
            <person name="La Ragione R."/>
            <person name="Hildebrand F."/>
            <person name="Pallen M.J."/>
        </authorList>
    </citation>
    <scope>NUCLEOTIDE SEQUENCE</scope>
    <source>
        <strain evidence="5">ChiBcec2-4451</strain>
    </source>
</reference>
<accession>A0A9D1NWK8</accession>
<dbReference type="PROSITE" id="PS00041">
    <property type="entry name" value="HTH_ARAC_FAMILY_1"/>
    <property type="match status" value="1"/>
</dbReference>
<dbReference type="SUPFAM" id="SSF46689">
    <property type="entry name" value="Homeodomain-like"/>
    <property type="match status" value="2"/>
</dbReference>
<evidence type="ECO:0000256" key="1">
    <source>
        <dbReference type="ARBA" id="ARBA00023015"/>
    </source>
</evidence>
<dbReference type="PROSITE" id="PS01124">
    <property type="entry name" value="HTH_ARAC_FAMILY_2"/>
    <property type="match status" value="1"/>
</dbReference>
<dbReference type="PANTHER" id="PTHR46796">
    <property type="entry name" value="HTH-TYPE TRANSCRIPTIONAL ACTIVATOR RHAS-RELATED"/>
    <property type="match status" value="1"/>
</dbReference>
<dbReference type="InterPro" id="IPR018062">
    <property type="entry name" value="HTH_AraC-typ_CS"/>
</dbReference>
<evidence type="ECO:0000256" key="2">
    <source>
        <dbReference type="ARBA" id="ARBA00023125"/>
    </source>
</evidence>
<dbReference type="InterPro" id="IPR018060">
    <property type="entry name" value="HTH_AraC"/>
</dbReference>
<proteinExistence type="predicted"/>
<dbReference type="Pfam" id="PF12833">
    <property type="entry name" value="HTH_18"/>
    <property type="match status" value="1"/>
</dbReference>
<dbReference type="SUPFAM" id="SSF51182">
    <property type="entry name" value="RmlC-like cupins"/>
    <property type="match status" value="1"/>
</dbReference>
<dbReference type="InterPro" id="IPR050204">
    <property type="entry name" value="AraC_XylS_family_regulators"/>
</dbReference>
<dbReference type="InterPro" id="IPR003313">
    <property type="entry name" value="AraC-bd"/>
</dbReference>
<dbReference type="GO" id="GO:0003700">
    <property type="term" value="F:DNA-binding transcription factor activity"/>
    <property type="evidence" value="ECO:0007669"/>
    <property type="project" value="InterPro"/>
</dbReference>
<dbReference type="EMBL" id="DVON01000202">
    <property type="protein sequence ID" value="HIV13389.1"/>
    <property type="molecule type" value="Genomic_DNA"/>
</dbReference>
<evidence type="ECO:0000313" key="6">
    <source>
        <dbReference type="Proteomes" id="UP000886723"/>
    </source>
</evidence>
<dbReference type="GO" id="GO:0043565">
    <property type="term" value="F:sequence-specific DNA binding"/>
    <property type="evidence" value="ECO:0007669"/>
    <property type="project" value="InterPro"/>
</dbReference>
<dbReference type="Gene3D" id="2.60.120.10">
    <property type="entry name" value="Jelly Rolls"/>
    <property type="match status" value="1"/>
</dbReference>
<dbReference type="SMART" id="SM00342">
    <property type="entry name" value="HTH_ARAC"/>
    <property type="match status" value="1"/>
</dbReference>
<dbReference type="AlphaFoldDB" id="A0A9D1NWK8"/>
<protein>
    <submittedName>
        <fullName evidence="5">Helix-turn-helix transcriptional regulator</fullName>
    </submittedName>
</protein>
<evidence type="ECO:0000259" key="4">
    <source>
        <dbReference type="PROSITE" id="PS01124"/>
    </source>
</evidence>